<evidence type="ECO:0000313" key="3">
    <source>
        <dbReference type="Proteomes" id="UP000320390"/>
    </source>
</evidence>
<dbReference type="Proteomes" id="UP000320390">
    <property type="component" value="Chromosome"/>
</dbReference>
<organism evidence="2 3">
    <name type="scientific">Saltatorellus ferox</name>
    <dbReference type="NCBI Taxonomy" id="2528018"/>
    <lineage>
        <taxon>Bacteria</taxon>
        <taxon>Pseudomonadati</taxon>
        <taxon>Planctomycetota</taxon>
        <taxon>Planctomycetia</taxon>
        <taxon>Planctomycetia incertae sedis</taxon>
        <taxon>Saltatorellus</taxon>
    </lineage>
</organism>
<name>A0A518F020_9BACT</name>
<accession>A0A518F020</accession>
<dbReference type="EMBL" id="CP036434">
    <property type="protein sequence ID" value="QDV09683.1"/>
    <property type="molecule type" value="Genomic_DNA"/>
</dbReference>
<dbReference type="SUPFAM" id="SSF56935">
    <property type="entry name" value="Porins"/>
    <property type="match status" value="1"/>
</dbReference>
<feature type="signal peptide" evidence="1">
    <location>
        <begin position="1"/>
        <end position="19"/>
    </location>
</feature>
<dbReference type="AlphaFoldDB" id="A0A518F020"/>
<dbReference type="InterPro" id="IPR010870">
    <property type="entry name" value="Porin_O/P"/>
</dbReference>
<evidence type="ECO:0000313" key="2">
    <source>
        <dbReference type="EMBL" id="QDV09683.1"/>
    </source>
</evidence>
<dbReference type="Gene3D" id="2.40.160.10">
    <property type="entry name" value="Porin"/>
    <property type="match status" value="1"/>
</dbReference>
<dbReference type="RefSeq" id="WP_145204475.1">
    <property type="nucleotide sequence ID" value="NZ_CP036434.1"/>
</dbReference>
<dbReference type="InterPro" id="IPR023614">
    <property type="entry name" value="Porin_dom_sf"/>
</dbReference>
<reference evidence="2 3" key="1">
    <citation type="submission" date="2019-02" db="EMBL/GenBank/DDBJ databases">
        <title>Deep-cultivation of Planctomycetes and their phenomic and genomic characterization uncovers novel biology.</title>
        <authorList>
            <person name="Wiegand S."/>
            <person name="Jogler M."/>
            <person name="Boedeker C."/>
            <person name="Pinto D."/>
            <person name="Vollmers J."/>
            <person name="Rivas-Marin E."/>
            <person name="Kohn T."/>
            <person name="Peeters S.H."/>
            <person name="Heuer A."/>
            <person name="Rast P."/>
            <person name="Oberbeckmann S."/>
            <person name="Bunk B."/>
            <person name="Jeske O."/>
            <person name="Meyerdierks A."/>
            <person name="Storesund J.E."/>
            <person name="Kallscheuer N."/>
            <person name="Luecker S."/>
            <person name="Lage O.M."/>
            <person name="Pohl T."/>
            <person name="Merkel B.J."/>
            <person name="Hornburger P."/>
            <person name="Mueller R.-W."/>
            <person name="Bruemmer F."/>
            <person name="Labrenz M."/>
            <person name="Spormann A.M."/>
            <person name="Op den Camp H."/>
            <person name="Overmann J."/>
            <person name="Amann R."/>
            <person name="Jetten M.S.M."/>
            <person name="Mascher T."/>
            <person name="Medema M.H."/>
            <person name="Devos D.P."/>
            <person name="Kaster A.-K."/>
            <person name="Ovreas L."/>
            <person name="Rohde M."/>
            <person name="Galperin M.Y."/>
            <person name="Jogler C."/>
        </authorList>
    </citation>
    <scope>NUCLEOTIDE SEQUENCE [LARGE SCALE GENOMIC DNA]</scope>
    <source>
        <strain evidence="2 3">Poly30</strain>
    </source>
</reference>
<dbReference type="OrthoDB" id="287047at2"/>
<dbReference type="Pfam" id="PF07396">
    <property type="entry name" value="Porin_O_P"/>
    <property type="match status" value="1"/>
</dbReference>
<evidence type="ECO:0000256" key="1">
    <source>
        <dbReference type="SAM" id="SignalP"/>
    </source>
</evidence>
<sequence precursor="true">MKKLVFGAAALSLTGLAFANDSDWQALDQDIQALSASVQGLEGTGMNIGGRIRTFYNNSGDVTGGTNAQGQANDLGGFTVNNARLYAYGTTAQDIGYRLEIDFAGQGLLDAYLDIPVGGEITARVGQFRAHVLRESLIDSGNLFFADRSAHASLFAGRSQGLAVMGNFDAFDWAVTIQNGGDSVGDELFFAVRAGLDILGEGTDLIEGAYGASEEMEASAGIAYFSDEATDDADGIAVEASLATSQFSAQAVILNLGEGVSTSNADGNESYAAGGPFAGGLAALTGFADNTPFAIGGTFMLTEASSDYGAWEIGARFQDLDDDNSTRIIDIGANYYADGHNLKYIINWTSFDSDAGASLDGDLIRVGVNARF</sequence>
<proteinExistence type="predicted"/>
<feature type="chain" id="PRO_5021788623" evidence="1">
    <location>
        <begin position="20"/>
        <end position="372"/>
    </location>
</feature>
<protein>
    <submittedName>
        <fullName evidence="2">Phosphate-selective porin O and P</fullName>
    </submittedName>
</protein>
<keyword evidence="3" id="KW-1185">Reference proteome</keyword>
<gene>
    <name evidence="2" type="ORF">Poly30_52410</name>
</gene>
<keyword evidence="1" id="KW-0732">Signal</keyword>